<protein>
    <submittedName>
        <fullName evidence="1">Uncharacterized protein</fullName>
    </submittedName>
</protein>
<proteinExistence type="predicted"/>
<keyword evidence="2" id="KW-1185">Reference proteome</keyword>
<dbReference type="Proteomes" id="UP000593892">
    <property type="component" value="Chromosome"/>
</dbReference>
<organism evidence="1 2">
    <name type="scientific">Paludibaculum fermentans</name>
    <dbReference type="NCBI Taxonomy" id="1473598"/>
    <lineage>
        <taxon>Bacteria</taxon>
        <taxon>Pseudomonadati</taxon>
        <taxon>Acidobacteriota</taxon>
        <taxon>Terriglobia</taxon>
        <taxon>Bryobacterales</taxon>
        <taxon>Bryobacteraceae</taxon>
        <taxon>Paludibaculum</taxon>
    </lineage>
</organism>
<dbReference type="AlphaFoldDB" id="A0A7S7NUL6"/>
<accession>A0A7S7NUL6</accession>
<dbReference type="KEGG" id="pfer:IRI77_08770"/>
<gene>
    <name evidence="1" type="ORF">IRI77_08770</name>
</gene>
<dbReference type="EMBL" id="CP063849">
    <property type="protein sequence ID" value="QOY90028.1"/>
    <property type="molecule type" value="Genomic_DNA"/>
</dbReference>
<name>A0A7S7NUL6_PALFE</name>
<reference evidence="1 2" key="1">
    <citation type="submission" date="2020-10" db="EMBL/GenBank/DDBJ databases">
        <title>Complete genome sequence of Paludibaculum fermentans P105T, a facultatively anaerobic acidobacterium capable of dissimilatory Fe(III) reduction.</title>
        <authorList>
            <person name="Dedysh S.N."/>
            <person name="Beletsky A.V."/>
            <person name="Kulichevskaya I.S."/>
            <person name="Mardanov A.V."/>
            <person name="Ravin N.V."/>
        </authorList>
    </citation>
    <scope>NUCLEOTIDE SEQUENCE [LARGE SCALE GENOMIC DNA]</scope>
    <source>
        <strain evidence="1 2">P105</strain>
    </source>
</reference>
<evidence type="ECO:0000313" key="1">
    <source>
        <dbReference type="EMBL" id="QOY90028.1"/>
    </source>
</evidence>
<evidence type="ECO:0000313" key="2">
    <source>
        <dbReference type="Proteomes" id="UP000593892"/>
    </source>
</evidence>
<dbReference type="RefSeq" id="WP_194451691.1">
    <property type="nucleotide sequence ID" value="NZ_CP063849.1"/>
</dbReference>
<sequence>MALGRVRPSPSHVKPVGWTDYDYTQSPTYFYDNGVNAQGRLSTVTLGPVVETYEYSVGGLVTKKKVDSTTTNTRGANYWRSRRQVCHS</sequence>